<evidence type="ECO:0000313" key="4">
    <source>
        <dbReference type="Proteomes" id="UP000737555"/>
    </source>
</evidence>
<reference evidence="3" key="1">
    <citation type="submission" date="2020-05" db="EMBL/GenBank/DDBJ databases">
        <title>The first insight into the ecology of ammonia-tolerant syntrophic propionate oxidizing bacteria.</title>
        <authorList>
            <person name="Singh A."/>
            <person name="Schnurer A."/>
            <person name="Westerholm M."/>
        </authorList>
    </citation>
    <scope>NUCLEOTIDE SEQUENCE</scope>
    <source>
        <strain evidence="3">MAG54</strain>
    </source>
</reference>
<sequence>MDIRYIISLLILLSLACTAAALPVLPDEFAGSVTLDGKPAPAGTVITARIDWNERGSTVTTKAGEYGPLDSPGVLAVRATEEDLRRSGSPIITFWVNGHKADQEVAFTGGATRRLDLSAVTGGEDDQVPVASGRNSFAIEGVGITDTDGGQQVVINNRTVLGGITTNETAITLSNVDGWEEVVIFTRERPAGDMQLAGTIESVYARSSPINTGSAWAQVDLEMSRHPGSTAQLDTTIYQNPKTDEQEAFETVVYQMTGKNINSFAYVLNVQKTNVANEGDGGIIRAATIRMAAGPEWVTSMGGVDNVVILRQADDGTTTGLETHCLKERDAAGNYIFEAVSPGGLSAFALVATKAPSSSTGDGSGSGTTPGGGSSKDPGSQLVYDPSAPEVHTGRVSLATSPTGVVLESVTVRTTDEACAVAIREGTTARDADGNPLGEVTTTRIAPADVPAAPPGTTVAIALSCGPAGATFDPPAVLTYALSGEEWAKIDKGATPKVMWYNPETGKWQDVPATVDPATRTVTAEVSHFSIYALAWAVSGTTAPETQDTPTPEQEPAGEPGAAFPTWALALVVVLVAALAAFLVMRKK</sequence>
<evidence type="ECO:0000313" key="3">
    <source>
        <dbReference type="EMBL" id="NQS77583.1"/>
    </source>
</evidence>
<dbReference type="AlphaFoldDB" id="A0A8T7GZL3"/>
<gene>
    <name evidence="3" type="ORF">HQQ74_02485</name>
</gene>
<feature type="transmembrane region" description="Helical" evidence="2">
    <location>
        <begin position="564"/>
        <end position="585"/>
    </location>
</feature>
<organism evidence="3 4">
    <name type="scientific">Methanoculleus bourgensis</name>
    <dbReference type="NCBI Taxonomy" id="83986"/>
    <lineage>
        <taxon>Archaea</taxon>
        <taxon>Methanobacteriati</taxon>
        <taxon>Methanobacteriota</taxon>
        <taxon>Stenosarchaea group</taxon>
        <taxon>Methanomicrobia</taxon>
        <taxon>Methanomicrobiales</taxon>
        <taxon>Methanomicrobiaceae</taxon>
        <taxon>Methanoculleus</taxon>
    </lineage>
</organism>
<comment type="caution">
    <text evidence="3">The sequence shown here is derived from an EMBL/GenBank/DDBJ whole genome shotgun (WGS) entry which is preliminary data.</text>
</comment>
<proteinExistence type="predicted"/>
<keyword evidence="2" id="KW-0812">Transmembrane</keyword>
<feature type="compositionally biased region" description="Gly residues" evidence="1">
    <location>
        <begin position="362"/>
        <end position="374"/>
    </location>
</feature>
<dbReference type="PROSITE" id="PS51257">
    <property type="entry name" value="PROKAR_LIPOPROTEIN"/>
    <property type="match status" value="1"/>
</dbReference>
<dbReference type="EMBL" id="JABMJE010000020">
    <property type="protein sequence ID" value="NQS77583.1"/>
    <property type="molecule type" value="Genomic_DNA"/>
</dbReference>
<dbReference type="Proteomes" id="UP000737555">
    <property type="component" value="Unassembled WGS sequence"/>
</dbReference>
<evidence type="ECO:0000256" key="2">
    <source>
        <dbReference type="SAM" id="Phobius"/>
    </source>
</evidence>
<evidence type="ECO:0008006" key="5">
    <source>
        <dbReference type="Google" id="ProtNLM"/>
    </source>
</evidence>
<protein>
    <recommendedName>
        <fullName evidence="5">PGF-pre-PGF domain-containing protein</fullName>
    </recommendedName>
</protein>
<evidence type="ECO:0000256" key="1">
    <source>
        <dbReference type="SAM" id="MobiDB-lite"/>
    </source>
</evidence>
<feature type="region of interest" description="Disordered" evidence="1">
    <location>
        <begin position="355"/>
        <end position="387"/>
    </location>
</feature>
<keyword evidence="2" id="KW-0472">Membrane</keyword>
<keyword evidence="2" id="KW-1133">Transmembrane helix</keyword>
<accession>A0A8T7GZL3</accession>
<name>A0A8T7GZL3_9EURY</name>